<dbReference type="PROSITE" id="PS01066">
    <property type="entry name" value="UPP_SYNTHASE"/>
    <property type="match status" value="1"/>
</dbReference>
<dbReference type="GO" id="GO:1904423">
    <property type="term" value="C:dehydrodolichyl diphosphate synthase complex"/>
    <property type="evidence" value="ECO:0007669"/>
    <property type="project" value="TreeGrafter"/>
</dbReference>
<dbReference type="InterPro" id="IPR001441">
    <property type="entry name" value="UPP_synth-like"/>
</dbReference>
<evidence type="ECO:0000256" key="1">
    <source>
        <dbReference type="ARBA" id="ARBA00005432"/>
    </source>
</evidence>
<comment type="similarity">
    <text evidence="1 4">Belongs to the UPP synthase family.</text>
</comment>
<dbReference type="AlphaFoldDB" id="A0A0K0JJ37"/>
<protein>
    <recommendedName>
        <fullName evidence="4">Alkyl transferase</fullName>
        <ecNumber evidence="4">2.5.1.-</ecNumber>
    </recommendedName>
</protein>
<dbReference type="EMBL" id="LN857009">
    <property type="protein sequence ID" value="CRZ25451.1"/>
    <property type="molecule type" value="Genomic_DNA"/>
</dbReference>
<reference evidence="5" key="1">
    <citation type="journal article" date="2007" name="Science">
        <title>Draft genome of the filarial nematode parasite Brugia malayi.</title>
        <authorList>
            <person name="Ghedin E."/>
            <person name="Wang S."/>
            <person name="Spiro D."/>
            <person name="Caler E."/>
            <person name="Zhao Q."/>
            <person name="Crabtree J."/>
            <person name="Allen J.E."/>
            <person name="Delcher A.L."/>
            <person name="Guiliano D.B."/>
            <person name="Miranda-Saavedra D."/>
            <person name="Angiuoli S.V."/>
            <person name="Creasy T."/>
            <person name="Amedeo P."/>
            <person name="Haas B."/>
            <person name="El-Sayed N.M."/>
            <person name="Wortman J.R."/>
            <person name="Feldblyum T."/>
            <person name="Tallon L."/>
            <person name="Schatz M."/>
            <person name="Shumway M."/>
            <person name="Koo H."/>
            <person name="Salzberg S.L."/>
            <person name="Schobel S."/>
            <person name="Pertea M."/>
            <person name="Pop M."/>
            <person name="White O."/>
            <person name="Barton G.J."/>
            <person name="Carlow C.K."/>
            <person name="Crawford M.J."/>
            <person name="Daub J."/>
            <person name="Dimmic M.W."/>
            <person name="Estes C.F."/>
            <person name="Foster J.M."/>
            <person name="Ganatra M."/>
            <person name="Gregory W.F."/>
            <person name="Johnson N.M."/>
            <person name="Jin J."/>
            <person name="Komuniecki R."/>
            <person name="Korf I."/>
            <person name="Kumar S."/>
            <person name="Laney S."/>
            <person name="Li B.W."/>
            <person name="Li W."/>
            <person name="Lindblom T.H."/>
            <person name="Lustigman S."/>
            <person name="Ma D."/>
            <person name="Maina C.V."/>
            <person name="Martin D.M."/>
            <person name="McCarter J.P."/>
            <person name="McReynolds L."/>
            <person name="Mitreva M."/>
            <person name="Nutman T.B."/>
            <person name="Parkinson J."/>
            <person name="Peregrin-Alvarez J.M."/>
            <person name="Poole C."/>
            <person name="Ren Q."/>
            <person name="Saunders L."/>
            <person name="Sluder A.E."/>
            <person name="Smith K."/>
            <person name="Stanke M."/>
            <person name="Unnasch T.R."/>
            <person name="Ware J."/>
            <person name="Wei A.D."/>
            <person name="Weil G."/>
            <person name="Williams D.J."/>
            <person name="Zhang Y."/>
            <person name="Williams S.A."/>
            <person name="Fraser-Liggett C."/>
            <person name="Slatko B."/>
            <person name="Blaxter M.L."/>
            <person name="Scott A.L."/>
        </authorList>
    </citation>
    <scope>NUCLEOTIDE SEQUENCE</scope>
    <source>
        <strain evidence="5">FR3</strain>
    </source>
</reference>
<proteinExistence type="inferred from homology"/>
<organism evidence="5">
    <name type="scientific">Brugia malayi</name>
    <name type="common">Filarial nematode worm</name>
    <dbReference type="NCBI Taxonomy" id="6279"/>
    <lineage>
        <taxon>Eukaryota</taxon>
        <taxon>Metazoa</taxon>
        <taxon>Ecdysozoa</taxon>
        <taxon>Nematoda</taxon>
        <taxon>Chromadorea</taxon>
        <taxon>Rhabditida</taxon>
        <taxon>Spirurina</taxon>
        <taxon>Spiruromorpha</taxon>
        <taxon>Filarioidea</taxon>
        <taxon>Onchocercidae</taxon>
        <taxon>Brugia</taxon>
    </lineage>
</organism>
<dbReference type="SUPFAM" id="SSF64005">
    <property type="entry name" value="Undecaprenyl diphosphate synthase"/>
    <property type="match status" value="1"/>
</dbReference>
<dbReference type="GO" id="GO:0016094">
    <property type="term" value="P:polyprenol biosynthetic process"/>
    <property type="evidence" value="ECO:0007669"/>
    <property type="project" value="TreeGrafter"/>
</dbReference>
<dbReference type="OMA" id="TKGQPDP"/>
<accession>A0A0K0JJ37</accession>
<dbReference type="PANTHER" id="PTHR10291:SF43">
    <property type="entry name" value="DEHYDRODOLICHYL DIPHOSPHATE SYNTHASE COMPLEX SUBUNIT DHDDS"/>
    <property type="match status" value="1"/>
</dbReference>
<dbReference type="CDD" id="cd00475">
    <property type="entry name" value="Cis_IPPS"/>
    <property type="match status" value="1"/>
</dbReference>
<dbReference type="InterPro" id="IPR036424">
    <property type="entry name" value="UPP_synth-like_sf"/>
</dbReference>
<dbReference type="PANTHER" id="PTHR10291">
    <property type="entry name" value="DEHYDRODOLICHYL DIPHOSPHATE SYNTHASE FAMILY MEMBER"/>
    <property type="match status" value="1"/>
</dbReference>
<dbReference type="HAMAP" id="MF_01139">
    <property type="entry name" value="ISPT"/>
    <property type="match status" value="1"/>
</dbReference>
<dbReference type="NCBIfam" id="TIGR00055">
    <property type="entry name" value="uppS"/>
    <property type="match status" value="1"/>
</dbReference>
<comment type="catalytic activity">
    <reaction evidence="3">
        <text>n isopentenyl diphosphate + (2E,6E)-farnesyl diphosphate = a di-trans,poly-cis-polyprenyl diphosphate + n diphosphate</text>
        <dbReference type="Rhea" id="RHEA:53008"/>
        <dbReference type="Rhea" id="RHEA-COMP:19494"/>
        <dbReference type="ChEBI" id="CHEBI:33019"/>
        <dbReference type="ChEBI" id="CHEBI:128769"/>
        <dbReference type="ChEBI" id="CHEBI:136960"/>
        <dbReference type="ChEBI" id="CHEBI:175763"/>
        <dbReference type="EC" id="2.5.1.87"/>
    </reaction>
</comment>
<reference evidence="5" key="2">
    <citation type="submission" date="2012-12" db="EMBL/GenBank/DDBJ databases">
        <authorList>
            <person name="Gao Y.W."/>
            <person name="Fan S.T."/>
            <person name="Sun H.T."/>
            <person name="Wang Z."/>
            <person name="Gao X.L."/>
            <person name="Li Y.G."/>
            <person name="Wang T.C."/>
            <person name="Zhang K."/>
            <person name="Xu W.W."/>
            <person name="Yu Z.J."/>
            <person name="Xia X.Z."/>
        </authorList>
    </citation>
    <scope>NUCLEOTIDE SEQUENCE</scope>
    <source>
        <strain evidence="5">FR3</strain>
    </source>
</reference>
<dbReference type="Pfam" id="PF01255">
    <property type="entry name" value="Prenyltransf"/>
    <property type="match status" value="1"/>
</dbReference>
<name>A0A0K0JJ37_BRUMA</name>
<dbReference type="InterPro" id="IPR018520">
    <property type="entry name" value="UPP_synth-like_CS"/>
</dbReference>
<dbReference type="GO" id="GO:0005783">
    <property type="term" value="C:endoplasmic reticulum"/>
    <property type="evidence" value="ECO:0007669"/>
    <property type="project" value="TreeGrafter"/>
</dbReference>
<gene>
    <name evidence="5" type="ORF">Bm5483</name>
    <name evidence="5" type="ORF">BM_Bm5483</name>
</gene>
<dbReference type="Gene3D" id="3.40.1180.10">
    <property type="entry name" value="Decaprenyl diphosphate synthase-like"/>
    <property type="match status" value="1"/>
</dbReference>
<dbReference type="EC" id="2.5.1.-" evidence="4"/>
<dbReference type="GO" id="GO:0045547">
    <property type="term" value="F:ditrans,polycis-polyprenyl diphosphate synthase [(2E,6E)-farnesyl diphosphate specific] activity"/>
    <property type="evidence" value="ECO:0007669"/>
    <property type="project" value="UniProtKB-EC"/>
</dbReference>
<keyword evidence="2 4" id="KW-0808">Transferase</keyword>
<evidence type="ECO:0000256" key="2">
    <source>
        <dbReference type="ARBA" id="ARBA00022679"/>
    </source>
</evidence>
<sequence>MWFDLNVNEKKTWWHSLAKYFLTLGPIPEHIAFIMDGNRRYARRQRYSSFAEGHRKGFDKLTKVMQWCREFGVKEVTVYALSLENFKRSRTEVDDLMTLFEHKLLQLLDESLVLPHIKLKTFFVSSMCIICANQDKLTENGIRIQFFGNLKHLPRKLQQYMAKIELLTREHNSGTVNVCIAYTSQDELRRAFVTIAHGIQKGLLTTTDINECLISRCLDSRFSRDPDLLIRTSGETRLSDFLLWQCSKCQIYFDGVLWPNFDYWNLCKAIYFYQQSQIPLKRLNENCLMEQKPIDNENVLEFLRWADEERLEDLRQMSEAIC</sequence>
<evidence type="ECO:0000256" key="3">
    <source>
        <dbReference type="ARBA" id="ARBA00047353"/>
    </source>
</evidence>
<evidence type="ECO:0000313" key="5">
    <source>
        <dbReference type="EMBL" id="CRZ25451.1"/>
    </source>
</evidence>
<evidence type="ECO:0000256" key="4">
    <source>
        <dbReference type="RuleBase" id="RU363018"/>
    </source>
</evidence>